<organism evidence="1 2">
    <name type="scientific">Hydrogenophaga luteola</name>
    <dbReference type="NCBI Taxonomy" id="1591122"/>
    <lineage>
        <taxon>Bacteria</taxon>
        <taxon>Pseudomonadati</taxon>
        <taxon>Pseudomonadota</taxon>
        <taxon>Betaproteobacteria</taxon>
        <taxon>Burkholderiales</taxon>
        <taxon>Comamonadaceae</taxon>
        <taxon>Hydrogenophaga</taxon>
    </lineage>
</organism>
<protein>
    <submittedName>
        <fullName evidence="1">PD-(D/E)XK motif protein</fullName>
    </submittedName>
</protein>
<reference evidence="2" key="1">
    <citation type="journal article" date="2019" name="Int. J. Syst. Evol. Microbiol.">
        <title>The Global Catalogue of Microorganisms (GCM) 10K type strain sequencing project: providing services to taxonomists for standard genome sequencing and annotation.</title>
        <authorList>
            <consortium name="The Broad Institute Genomics Platform"/>
            <consortium name="The Broad Institute Genome Sequencing Center for Infectious Disease"/>
            <person name="Wu L."/>
            <person name="Ma J."/>
        </authorList>
    </citation>
    <scope>NUCLEOTIDE SEQUENCE [LARGE SCALE GENOMIC DNA]</scope>
    <source>
        <strain evidence="2">KCTC 42501</strain>
    </source>
</reference>
<dbReference type="EMBL" id="JBHRXX010000001">
    <property type="protein sequence ID" value="MFC3682154.1"/>
    <property type="molecule type" value="Genomic_DNA"/>
</dbReference>
<proteinExistence type="predicted"/>
<evidence type="ECO:0000313" key="1">
    <source>
        <dbReference type="EMBL" id="MFC3682154.1"/>
    </source>
</evidence>
<dbReference type="InterPro" id="IPR025534">
    <property type="entry name" value="DUF4420"/>
</dbReference>
<keyword evidence="2" id="KW-1185">Reference proteome</keyword>
<dbReference type="Proteomes" id="UP001595729">
    <property type="component" value="Unassembled WGS sequence"/>
</dbReference>
<dbReference type="Pfam" id="PF14390">
    <property type="entry name" value="DUF4420"/>
    <property type="match status" value="1"/>
</dbReference>
<accession>A0ABV7VXB3</accession>
<dbReference type="RefSeq" id="WP_382169868.1">
    <property type="nucleotide sequence ID" value="NZ_JBHRXX010000001.1"/>
</dbReference>
<name>A0ABV7VXB3_9BURK</name>
<comment type="caution">
    <text evidence="1">The sequence shown here is derived from an EMBL/GenBank/DDBJ whole genome shotgun (WGS) entry which is preliminary data.</text>
</comment>
<sequence>MVEFPTDQHWSALRQLRPVADDALAVVSVEVNGVTTALSIGMDNRGWLHLLVPCDAGAPSQTVPDLNCLKVRQRTLDEGSFIELSAPPSHERVFTPFCKEIISAVCEDGREAWPALSATVRAWQSAWKPVRPEMDKTTQVGLFGELVVLRYLLVPAMGPSAVGCWSGPEYERHDFVLDHLHIEVKTTRKSHPEHEISRLDQLHVPTGKDLLLVSIQLEETSAGRETLATQLDAVIDLLRGDSFALDNFMTKMVNVGWSDEMRASGELMRFELRDHGIYPVDESFPRLPESFRPPSGVVSLRYTIDLANLPAIGMEEAIQLVQTTDFI</sequence>
<evidence type="ECO:0000313" key="2">
    <source>
        <dbReference type="Proteomes" id="UP001595729"/>
    </source>
</evidence>
<gene>
    <name evidence="1" type="ORF">ACFOPI_01040</name>
</gene>